<evidence type="ECO:0000313" key="7">
    <source>
        <dbReference type="EMBL" id="CAE8590310.1"/>
    </source>
</evidence>
<reference evidence="7" key="1">
    <citation type="submission" date="2021-02" db="EMBL/GenBank/DDBJ databases">
        <authorList>
            <person name="Dougan E. K."/>
            <person name="Rhodes N."/>
            <person name="Thang M."/>
            <person name="Chan C."/>
        </authorList>
    </citation>
    <scope>NUCLEOTIDE SEQUENCE</scope>
</reference>
<keyword evidence="8" id="KW-1185">Reference proteome</keyword>
<dbReference type="EMBL" id="CAJNNV010004205">
    <property type="protein sequence ID" value="CAE8590310.1"/>
    <property type="molecule type" value="Genomic_DNA"/>
</dbReference>
<dbReference type="OrthoDB" id="413992at2759"/>
<feature type="transmembrane region" description="Helical" evidence="6">
    <location>
        <begin position="248"/>
        <end position="266"/>
    </location>
</feature>
<keyword evidence="4 6" id="KW-1133">Transmembrane helix</keyword>
<evidence type="ECO:0000256" key="1">
    <source>
        <dbReference type="ARBA" id="ARBA00004651"/>
    </source>
</evidence>
<proteinExistence type="predicted"/>
<keyword evidence="2" id="KW-1003">Cell membrane</keyword>
<organism evidence="7 8">
    <name type="scientific">Polarella glacialis</name>
    <name type="common">Dinoflagellate</name>
    <dbReference type="NCBI Taxonomy" id="89957"/>
    <lineage>
        <taxon>Eukaryota</taxon>
        <taxon>Sar</taxon>
        <taxon>Alveolata</taxon>
        <taxon>Dinophyceae</taxon>
        <taxon>Suessiales</taxon>
        <taxon>Suessiaceae</taxon>
        <taxon>Polarella</taxon>
    </lineage>
</organism>
<evidence type="ECO:0000256" key="3">
    <source>
        <dbReference type="ARBA" id="ARBA00022692"/>
    </source>
</evidence>
<comment type="caution">
    <text evidence="7">The sequence shown here is derived from an EMBL/GenBank/DDBJ whole genome shotgun (WGS) entry which is preliminary data.</text>
</comment>
<dbReference type="PANTHER" id="PTHR12677">
    <property type="entry name" value="GOLGI APPARATUS MEMBRANE PROTEIN TVP38-RELATED"/>
    <property type="match status" value="1"/>
</dbReference>
<dbReference type="OMA" id="WRICLLA"/>
<evidence type="ECO:0000313" key="8">
    <source>
        <dbReference type="Proteomes" id="UP000654075"/>
    </source>
</evidence>
<dbReference type="Proteomes" id="UP000654075">
    <property type="component" value="Unassembled WGS sequence"/>
</dbReference>
<evidence type="ECO:0000256" key="6">
    <source>
        <dbReference type="SAM" id="Phobius"/>
    </source>
</evidence>
<name>A0A813DUV0_POLGL</name>
<feature type="transmembrane region" description="Helical" evidence="6">
    <location>
        <begin position="194"/>
        <end position="215"/>
    </location>
</feature>
<dbReference type="AlphaFoldDB" id="A0A813DUV0"/>
<dbReference type="PANTHER" id="PTHR12677:SF59">
    <property type="entry name" value="GOLGI APPARATUS MEMBRANE PROTEIN TVP38-RELATED"/>
    <property type="match status" value="1"/>
</dbReference>
<keyword evidence="5 6" id="KW-0472">Membrane</keyword>
<dbReference type="InterPro" id="IPR015414">
    <property type="entry name" value="TMEM64"/>
</dbReference>
<accession>A0A813DUV0</accession>
<gene>
    <name evidence="7" type="ORF">PGLA1383_LOCUS9043</name>
</gene>
<evidence type="ECO:0000256" key="5">
    <source>
        <dbReference type="ARBA" id="ARBA00023136"/>
    </source>
</evidence>
<keyword evidence="3 6" id="KW-0812">Transmembrane</keyword>
<dbReference type="GO" id="GO:0005886">
    <property type="term" value="C:plasma membrane"/>
    <property type="evidence" value="ECO:0007669"/>
    <property type="project" value="UniProtKB-SubCell"/>
</dbReference>
<protein>
    <submittedName>
        <fullName evidence="7">Uncharacterized protein</fullName>
    </submittedName>
</protein>
<evidence type="ECO:0000256" key="2">
    <source>
        <dbReference type="ARBA" id="ARBA00022475"/>
    </source>
</evidence>
<feature type="transmembrane region" description="Helical" evidence="6">
    <location>
        <begin position="81"/>
        <end position="109"/>
    </location>
</feature>
<sequence>MSVNGHVESTSDTSSKKVAEEDLKPSSPWSWVRRASLLLLIVLAAYAAYSAQQAASVKKWLHALVESIVAYIEAQGEKAMWFYLGFTVVGVLALVPTTVMEFAGGFLFAPTYGLLTTWLLTCAAKFVANVIALALARHVLKDWVRRNFVERSELLQLVEKAARDEPYKMAFLVRGSMAPLSVKNYGLGVLDMDYMPILVASCVFSPFYAIQNLYFGSVCQDLGEVFAGKKASTAGGTAESGWASTIKSVLPVVFNVLLVLFLVKAIQSQIRKARAAVEEQLRAKPESKVE</sequence>
<feature type="transmembrane region" description="Helical" evidence="6">
    <location>
        <begin position="115"/>
        <end position="136"/>
    </location>
</feature>
<evidence type="ECO:0000256" key="4">
    <source>
        <dbReference type="ARBA" id="ARBA00022989"/>
    </source>
</evidence>
<feature type="transmembrane region" description="Helical" evidence="6">
    <location>
        <begin position="31"/>
        <end position="49"/>
    </location>
</feature>
<comment type="subcellular location">
    <subcellularLocation>
        <location evidence="1">Cell membrane</location>
        <topology evidence="1">Multi-pass membrane protein</topology>
    </subcellularLocation>
</comment>